<geneLocation type="plasmid" evidence="1">
    <name>pM830MA</name>
</geneLocation>
<sequence>MNNIVSDKRNEKEKKSDKKFNDFIKQQELFSVPVNNFVELISSIDSLMRDAILSLMQKGVIEASRGKGNNGETLSWKRMNYDKRSSVIVKTLNDAITSDDVGHEENKQYYLDFEYEEKGKNIKKSVNVVVHSIPDALSIANARERVGQPFLDDFRNYKKINKDSIGPIHIIGCHKTVSESQARNILGFPDATILKDSFGIYVADNIQKIQMVFIEKCSDSTSTSMALQEFLNWLVRTNELRKFIKRAESRKKIIHIISEENEK</sequence>
<organism evidence="1">
    <name type="scientific">Aliarcobacter cryaerophilus</name>
    <dbReference type="NCBI Taxonomy" id="28198"/>
    <lineage>
        <taxon>Bacteria</taxon>
        <taxon>Pseudomonadati</taxon>
        <taxon>Campylobacterota</taxon>
        <taxon>Epsilonproteobacteria</taxon>
        <taxon>Campylobacterales</taxon>
        <taxon>Arcobacteraceae</taxon>
        <taxon>Aliarcobacter</taxon>
    </lineage>
</organism>
<proteinExistence type="predicted"/>
<gene>
    <name evidence="1" type="ORF">pM830MA_0049</name>
</gene>
<protein>
    <submittedName>
        <fullName evidence="1">Uncharacterized protein</fullName>
    </submittedName>
</protein>
<name>A0A5C0E2R6_9BACT</name>
<accession>A0A5C0E2R6</accession>
<dbReference type="RefSeq" id="WP_148571803.1">
    <property type="nucleotide sequence ID" value="NZ_MK715471.1"/>
</dbReference>
<reference evidence="1" key="1">
    <citation type="journal article" date="2019" name="Front. Microbiol.">
        <title>Arcobacter cryaerophilus Isolated From New Zealand Mussels Harbor a Putative Virulence Plasmid.</title>
        <authorList>
            <person name="On S.L.W."/>
            <person name="Althaus D."/>
            <person name="Miller W.G."/>
            <person name="Lizamore D."/>
            <person name="Wong S.G.L."/>
            <person name="Mathai A.J."/>
            <person name="Chelikani V."/>
            <person name="Carter G.P."/>
        </authorList>
    </citation>
    <scope>NUCLEOTIDE SEQUENCE</scope>
    <source>
        <strain evidence="1">M830MA</strain>
        <plasmid evidence="1">pM830MA</plasmid>
    </source>
</reference>
<evidence type="ECO:0000313" key="1">
    <source>
        <dbReference type="EMBL" id="QEI46238.1"/>
    </source>
</evidence>
<keyword evidence="1" id="KW-0614">Plasmid</keyword>
<dbReference type="AlphaFoldDB" id="A0A5C0E2R6"/>
<dbReference type="EMBL" id="MK715471">
    <property type="protein sequence ID" value="QEI46238.1"/>
    <property type="molecule type" value="Genomic_DNA"/>
</dbReference>